<evidence type="ECO:0000256" key="6">
    <source>
        <dbReference type="ARBA" id="ARBA00023136"/>
    </source>
</evidence>
<dbReference type="PANTHER" id="PTHR31942:SF49">
    <property type="entry name" value="MLO-LIKE PROTEIN 8"/>
    <property type="match status" value="1"/>
</dbReference>
<reference evidence="8" key="1">
    <citation type="submission" date="2015-12" db="EMBL/GenBank/DDBJ databases">
        <title>Update maize B73 reference genome by single molecule sequencing technologies.</title>
        <authorList>
            <consortium name="Maize Genome Sequencing Project"/>
            <person name="Ware D."/>
        </authorList>
    </citation>
    <scope>NUCLEOTIDE SEQUENCE [LARGE SCALE GENOMIC DNA]</scope>
    <source>
        <tissue evidence="8">Seedling</tissue>
    </source>
</reference>
<organism evidence="8">
    <name type="scientific">Zea mays</name>
    <name type="common">Maize</name>
    <dbReference type="NCBI Taxonomy" id="4577"/>
    <lineage>
        <taxon>Eukaryota</taxon>
        <taxon>Viridiplantae</taxon>
        <taxon>Streptophyta</taxon>
        <taxon>Embryophyta</taxon>
        <taxon>Tracheophyta</taxon>
        <taxon>Spermatophyta</taxon>
        <taxon>Magnoliopsida</taxon>
        <taxon>Liliopsida</taxon>
        <taxon>Poales</taxon>
        <taxon>Poaceae</taxon>
        <taxon>PACMAD clade</taxon>
        <taxon>Panicoideae</taxon>
        <taxon>Andropogonodae</taxon>
        <taxon>Andropogoneae</taxon>
        <taxon>Tripsacinae</taxon>
        <taxon>Zea</taxon>
    </lineage>
</organism>
<keyword evidence="5" id="KW-1133">Transmembrane helix</keyword>
<comment type="subcellular location">
    <subcellularLocation>
        <location evidence="1">Membrane</location>
        <topology evidence="1">Multi-pass membrane protein</topology>
    </subcellularLocation>
</comment>
<keyword evidence="6" id="KW-0472">Membrane</keyword>
<dbReference type="GO" id="GO:0006952">
    <property type="term" value="P:defense response"/>
    <property type="evidence" value="ECO:0007669"/>
    <property type="project" value="UniProtKB-KW"/>
</dbReference>
<dbReference type="EMBL" id="CM007647">
    <property type="protein sequence ID" value="ONL99569.1"/>
    <property type="molecule type" value="Genomic_DNA"/>
</dbReference>
<evidence type="ECO:0000256" key="1">
    <source>
        <dbReference type="ARBA" id="ARBA00004141"/>
    </source>
</evidence>
<accession>A0A1D6K7Q2</accession>
<dbReference type="InterPro" id="IPR004326">
    <property type="entry name" value="Mlo"/>
</dbReference>
<dbReference type="GO" id="GO:0016020">
    <property type="term" value="C:membrane"/>
    <property type="evidence" value="ECO:0007669"/>
    <property type="project" value="UniProtKB-SubCell"/>
</dbReference>
<comment type="similarity">
    <text evidence="2">Belongs to the MLO family.</text>
</comment>
<evidence type="ECO:0000313" key="8">
    <source>
        <dbReference type="EMBL" id="ONL99569.1"/>
    </source>
</evidence>
<proteinExistence type="inferred from homology"/>
<keyword evidence="4" id="KW-0611">Plant defense</keyword>
<name>A0A1D6K7Q2_MAIZE</name>
<evidence type="ECO:0000256" key="4">
    <source>
        <dbReference type="ARBA" id="ARBA00022821"/>
    </source>
</evidence>
<evidence type="ECO:0000256" key="5">
    <source>
        <dbReference type="ARBA" id="ARBA00022989"/>
    </source>
</evidence>
<dbReference type="PANTHER" id="PTHR31942">
    <property type="entry name" value="MLO-LIKE PROTEIN 1"/>
    <property type="match status" value="1"/>
</dbReference>
<keyword evidence="7" id="KW-0568">Pathogenesis-related protein</keyword>
<protein>
    <submittedName>
        <fullName evidence="8">Barley mlo defense gene homolog2</fullName>
    </submittedName>
</protein>
<dbReference type="Pfam" id="PF03094">
    <property type="entry name" value="Mlo"/>
    <property type="match status" value="1"/>
</dbReference>
<evidence type="ECO:0000256" key="3">
    <source>
        <dbReference type="ARBA" id="ARBA00022692"/>
    </source>
</evidence>
<keyword evidence="3" id="KW-0812">Transmembrane</keyword>
<dbReference type="ExpressionAtlas" id="A0A1D6K7Q2">
    <property type="expression patterns" value="baseline and differential"/>
</dbReference>
<evidence type="ECO:0000256" key="7">
    <source>
        <dbReference type="ARBA" id="ARBA00023265"/>
    </source>
</evidence>
<dbReference type="AlphaFoldDB" id="A0A1D6K7Q2"/>
<gene>
    <name evidence="8" type="ORF">ZEAMMB73_Zm00001d029768</name>
</gene>
<evidence type="ECO:0000256" key="2">
    <source>
        <dbReference type="ARBA" id="ARBA00006574"/>
    </source>
</evidence>
<sequence>MGGDGTRALDQTPTWAVAAVCAVIVAASILLEGFLHHLGQLLNKKRKKALFDALEKVKSELMTLGFISLLLTVTGRYIARICIPEGAANTMLPCRLSGHSVAEEPKGHGRRHLSEDPTNLFSCRKVSD</sequence>